<comment type="caution">
    <text evidence="11">The sequence shown here is derived from an EMBL/GenBank/DDBJ whole genome shotgun (WGS) entry which is preliminary data.</text>
</comment>
<evidence type="ECO:0000313" key="12">
    <source>
        <dbReference type="Proteomes" id="UP001148482"/>
    </source>
</evidence>
<dbReference type="CDD" id="cd06578">
    <property type="entry name" value="HemD"/>
    <property type="match status" value="1"/>
</dbReference>
<dbReference type="PANTHER" id="PTHR38042:SF1">
    <property type="entry name" value="UROPORPHYRINOGEN-III SYNTHASE, CHLOROPLASTIC"/>
    <property type="match status" value="1"/>
</dbReference>
<gene>
    <name evidence="11" type="ORF">OQ279_15165</name>
</gene>
<evidence type="ECO:0000256" key="3">
    <source>
        <dbReference type="ARBA" id="ARBA00013109"/>
    </source>
</evidence>
<dbReference type="InterPro" id="IPR036108">
    <property type="entry name" value="4pyrrol_syn_uPrphyn_synt_sf"/>
</dbReference>
<comment type="pathway">
    <text evidence="1 9">Porphyrin-containing compound metabolism; protoporphyrin-IX biosynthesis; coproporphyrinogen-III from 5-aminolevulinate: step 3/4.</text>
</comment>
<reference evidence="11" key="1">
    <citation type="submission" date="2022-11" db="EMBL/GenBank/DDBJ databases">
        <title>Salinimicrobium profundisediminis sp. nov., isolated from deep-sea sediment of the Mariana Trench.</title>
        <authorList>
            <person name="Fu H."/>
        </authorList>
    </citation>
    <scope>NUCLEOTIDE SEQUENCE</scope>
    <source>
        <strain evidence="11">MT39</strain>
    </source>
</reference>
<dbReference type="InterPro" id="IPR003754">
    <property type="entry name" value="4pyrrol_synth_uPrphyn_synth"/>
</dbReference>
<protein>
    <recommendedName>
        <fullName evidence="7 9">Uroporphyrinogen-III synthase</fullName>
        <ecNumber evidence="3 9">4.2.1.75</ecNumber>
    </recommendedName>
</protein>
<comment type="function">
    <text evidence="6 9">Catalyzes cyclization of the linear tetrapyrrole, hydroxymethylbilane, to the macrocyclic uroporphyrinogen III.</text>
</comment>
<evidence type="ECO:0000256" key="7">
    <source>
        <dbReference type="ARBA" id="ARBA00040167"/>
    </source>
</evidence>
<organism evidence="11 12">
    <name type="scientific">Salinimicrobium profundisediminis</name>
    <dbReference type="NCBI Taxonomy" id="2994553"/>
    <lineage>
        <taxon>Bacteria</taxon>
        <taxon>Pseudomonadati</taxon>
        <taxon>Bacteroidota</taxon>
        <taxon>Flavobacteriia</taxon>
        <taxon>Flavobacteriales</taxon>
        <taxon>Flavobacteriaceae</taxon>
        <taxon>Salinimicrobium</taxon>
    </lineage>
</organism>
<dbReference type="Proteomes" id="UP001148482">
    <property type="component" value="Unassembled WGS sequence"/>
</dbReference>
<evidence type="ECO:0000256" key="5">
    <source>
        <dbReference type="ARBA" id="ARBA00023244"/>
    </source>
</evidence>
<dbReference type="RefSeq" id="WP_266070848.1">
    <property type="nucleotide sequence ID" value="NZ_JAPJDA010000028.1"/>
</dbReference>
<proteinExistence type="inferred from homology"/>
<comment type="catalytic activity">
    <reaction evidence="8 9">
        <text>hydroxymethylbilane = uroporphyrinogen III + H2O</text>
        <dbReference type="Rhea" id="RHEA:18965"/>
        <dbReference type="ChEBI" id="CHEBI:15377"/>
        <dbReference type="ChEBI" id="CHEBI:57308"/>
        <dbReference type="ChEBI" id="CHEBI:57845"/>
        <dbReference type="EC" id="4.2.1.75"/>
    </reaction>
</comment>
<dbReference type="GO" id="GO:0006780">
    <property type="term" value="P:uroporphyrinogen III biosynthetic process"/>
    <property type="evidence" value="ECO:0007669"/>
    <property type="project" value="UniProtKB-UniRule"/>
</dbReference>
<dbReference type="GO" id="GO:0004852">
    <property type="term" value="F:uroporphyrinogen-III synthase activity"/>
    <property type="evidence" value="ECO:0007669"/>
    <property type="project" value="UniProtKB-UniRule"/>
</dbReference>
<dbReference type="AlphaFoldDB" id="A0A9X3CZQ7"/>
<feature type="domain" description="Tetrapyrrole biosynthesis uroporphyrinogen III synthase" evidence="10">
    <location>
        <begin position="35"/>
        <end position="228"/>
    </location>
</feature>
<evidence type="ECO:0000256" key="1">
    <source>
        <dbReference type="ARBA" id="ARBA00004772"/>
    </source>
</evidence>
<name>A0A9X3CZQ7_9FLAO</name>
<dbReference type="Pfam" id="PF02602">
    <property type="entry name" value="HEM4"/>
    <property type="match status" value="1"/>
</dbReference>
<keyword evidence="4 9" id="KW-0456">Lyase</keyword>
<dbReference type="InterPro" id="IPR039793">
    <property type="entry name" value="UROS/Hem4"/>
</dbReference>
<evidence type="ECO:0000256" key="9">
    <source>
        <dbReference type="RuleBase" id="RU366031"/>
    </source>
</evidence>
<evidence type="ECO:0000259" key="10">
    <source>
        <dbReference type="Pfam" id="PF02602"/>
    </source>
</evidence>
<evidence type="ECO:0000256" key="6">
    <source>
        <dbReference type="ARBA" id="ARBA00037589"/>
    </source>
</evidence>
<accession>A0A9X3CZQ7</accession>
<dbReference type="SUPFAM" id="SSF69618">
    <property type="entry name" value="HemD-like"/>
    <property type="match status" value="1"/>
</dbReference>
<evidence type="ECO:0000256" key="2">
    <source>
        <dbReference type="ARBA" id="ARBA00008133"/>
    </source>
</evidence>
<dbReference type="GO" id="GO:0006782">
    <property type="term" value="P:protoporphyrinogen IX biosynthetic process"/>
    <property type="evidence" value="ECO:0007669"/>
    <property type="project" value="UniProtKB-UniRule"/>
</dbReference>
<evidence type="ECO:0000256" key="8">
    <source>
        <dbReference type="ARBA" id="ARBA00048617"/>
    </source>
</evidence>
<keyword evidence="12" id="KW-1185">Reference proteome</keyword>
<dbReference type="PANTHER" id="PTHR38042">
    <property type="entry name" value="UROPORPHYRINOGEN-III SYNTHASE, CHLOROPLASTIC"/>
    <property type="match status" value="1"/>
</dbReference>
<evidence type="ECO:0000256" key="4">
    <source>
        <dbReference type="ARBA" id="ARBA00023239"/>
    </source>
</evidence>
<keyword evidence="5 9" id="KW-0627">Porphyrin biosynthesis</keyword>
<comment type="similarity">
    <text evidence="2 9">Belongs to the uroporphyrinogen-III synthase family.</text>
</comment>
<evidence type="ECO:0000313" key="11">
    <source>
        <dbReference type="EMBL" id="MCX2839487.1"/>
    </source>
</evidence>
<dbReference type="EMBL" id="JAPJDA010000028">
    <property type="protein sequence ID" value="MCX2839487.1"/>
    <property type="molecule type" value="Genomic_DNA"/>
</dbReference>
<sequence length="237" mass="26560">MFNKKESHGSKQSLSKERADISVLSTKKLTSGQRELLLNKGIGLVETDFISIEPLDFEIKTLPENVIFTSKNSVRTILQHSRMKEIQQKNIFCVGEKTEAFLIQHGFRVSKMANYGALLASEIIESHSKENFLFFCGKKRHAELPERLRSAGVKLTEIEVYDTLLVPKKIDRIFEGVLFFSPSAVRSYCASNNLKPSIAFCIGTTTASEAKNFTENVVIASTPTIENVIVQVVKTLK</sequence>
<dbReference type="EC" id="4.2.1.75" evidence="3 9"/>
<dbReference type="Gene3D" id="3.40.50.10090">
    <property type="match status" value="2"/>
</dbReference>